<accession>A0A0C2GMK8</accession>
<dbReference type="EMBL" id="KN729277">
    <property type="protein sequence ID" value="KIH62480.1"/>
    <property type="molecule type" value="Genomic_DNA"/>
</dbReference>
<evidence type="ECO:0000313" key="2">
    <source>
        <dbReference type="Proteomes" id="UP000054047"/>
    </source>
</evidence>
<dbReference type="OrthoDB" id="5854359at2759"/>
<gene>
    <name evidence="1" type="ORF">ANCDUO_07233</name>
</gene>
<dbReference type="AlphaFoldDB" id="A0A0C2GMK8"/>
<protein>
    <submittedName>
        <fullName evidence="1">Uncharacterized protein</fullName>
    </submittedName>
</protein>
<organism evidence="1 2">
    <name type="scientific">Ancylostoma duodenale</name>
    <dbReference type="NCBI Taxonomy" id="51022"/>
    <lineage>
        <taxon>Eukaryota</taxon>
        <taxon>Metazoa</taxon>
        <taxon>Ecdysozoa</taxon>
        <taxon>Nematoda</taxon>
        <taxon>Chromadorea</taxon>
        <taxon>Rhabditida</taxon>
        <taxon>Rhabditina</taxon>
        <taxon>Rhabditomorpha</taxon>
        <taxon>Strongyloidea</taxon>
        <taxon>Ancylostomatidae</taxon>
        <taxon>Ancylostomatinae</taxon>
        <taxon>Ancylostoma</taxon>
    </lineage>
</organism>
<name>A0A0C2GMK8_9BILA</name>
<reference evidence="1 2" key="1">
    <citation type="submission" date="2013-12" db="EMBL/GenBank/DDBJ databases">
        <title>Draft genome of the parsitic nematode Ancylostoma duodenale.</title>
        <authorList>
            <person name="Mitreva M."/>
        </authorList>
    </citation>
    <scope>NUCLEOTIDE SEQUENCE [LARGE SCALE GENOMIC DNA]</scope>
    <source>
        <strain evidence="1 2">Zhejiang</strain>
    </source>
</reference>
<dbReference type="Proteomes" id="UP000054047">
    <property type="component" value="Unassembled WGS sequence"/>
</dbReference>
<keyword evidence="2" id="KW-1185">Reference proteome</keyword>
<evidence type="ECO:0000313" key="1">
    <source>
        <dbReference type="EMBL" id="KIH62480.1"/>
    </source>
</evidence>
<sequence length="97" mass="11286">MYPMRWFAAPFEVAPMTDKTREARLHSFGHVQRREDGSVVKTALNLDIEVTRPCGRPMTRWADRVEADMAEMQLTTRYANNRNKWKKKCSIVDPATT</sequence>
<proteinExistence type="predicted"/>